<organism evidence="1">
    <name type="scientific">marine metagenome</name>
    <dbReference type="NCBI Taxonomy" id="408172"/>
    <lineage>
        <taxon>unclassified sequences</taxon>
        <taxon>metagenomes</taxon>
        <taxon>ecological metagenomes</taxon>
    </lineage>
</organism>
<reference evidence="1" key="1">
    <citation type="submission" date="2018-05" db="EMBL/GenBank/DDBJ databases">
        <authorList>
            <person name="Lanie J.A."/>
            <person name="Ng W.-L."/>
            <person name="Kazmierczak K.M."/>
            <person name="Andrzejewski T.M."/>
            <person name="Davidsen T.M."/>
            <person name="Wayne K.J."/>
            <person name="Tettelin H."/>
            <person name="Glass J.I."/>
            <person name="Rusch D."/>
            <person name="Podicherti R."/>
            <person name="Tsui H.-C.T."/>
            <person name="Winkler M.E."/>
        </authorList>
    </citation>
    <scope>NUCLEOTIDE SEQUENCE</scope>
</reference>
<protein>
    <submittedName>
        <fullName evidence="1">Uncharacterized protein</fullName>
    </submittedName>
</protein>
<accession>A0A381YW97</accession>
<evidence type="ECO:0000313" key="1">
    <source>
        <dbReference type="EMBL" id="SVA81298.1"/>
    </source>
</evidence>
<dbReference type="Gene3D" id="1.10.287.1080">
    <property type="entry name" value="MazG-like"/>
    <property type="match status" value="1"/>
</dbReference>
<gene>
    <name evidence="1" type="ORF">METZ01_LOCUS134152</name>
</gene>
<dbReference type="CDD" id="cd11540">
    <property type="entry name" value="NTP-PPase_u3"/>
    <property type="match status" value="1"/>
</dbReference>
<name>A0A381YW97_9ZZZZ</name>
<proteinExistence type="predicted"/>
<dbReference type="AlphaFoldDB" id="A0A381YW97"/>
<dbReference type="SUPFAM" id="SSF101386">
    <property type="entry name" value="all-alpha NTP pyrophosphatases"/>
    <property type="match status" value="1"/>
</dbReference>
<sequence length="130" mass="15221">MNKPYEHNHDNDARMKMLDESQSRCAFRQQTHAFYLLVQKVVKWHHDRNLIDGSCDKDQVLKLLQELGELSDSVCKNEDIKDDIGDMLVVMINICERNNLSLRDCLQVAYDDIKHRKGKMVDGIFVKKDD</sequence>
<dbReference type="EMBL" id="UINC01019224">
    <property type="protein sequence ID" value="SVA81298.1"/>
    <property type="molecule type" value="Genomic_DNA"/>
</dbReference>